<dbReference type="CDD" id="cd00121">
    <property type="entry name" value="MATH"/>
    <property type="match status" value="1"/>
</dbReference>
<dbReference type="PANTHER" id="PTHR46236">
    <property type="entry name" value="TRAF-LIKE SUPERFAMILY PROTEIN"/>
    <property type="match status" value="1"/>
</dbReference>
<gene>
    <name evidence="4" type="ORF">CCAM_LOCUS44114</name>
</gene>
<evidence type="ECO:0000256" key="1">
    <source>
        <dbReference type="ARBA" id="ARBA00023054"/>
    </source>
</evidence>
<evidence type="ECO:0000313" key="4">
    <source>
        <dbReference type="EMBL" id="VFR02339.1"/>
    </source>
</evidence>
<dbReference type="EMBL" id="OOIL02006805">
    <property type="protein sequence ID" value="VFR02339.1"/>
    <property type="molecule type" value="Genomic_DNA"/>
</dbReference>
<name>A0A484NPP4_9ASTE</name>
<feature type="coiled-coil region" evidence="2">
    <location>
        <begin position="371"/>
        <end position="461"/>
    </location>
</feature>
<sequence length="472" mass="50983">MAGMDGFGTGNGSSSETLVVNVSAGLGGSVGQTTPINIPFGSSAVMGSTPITTFVGTSATRGSAPVTSVIGPTAATAAMVTPLGPNMASAIPVIPSLGPNTGVFTSAPVEHPTIMLSTNSVKEPAKFTGVGFKIWQQRMLFWLTTLNLARTYDVNEYKCRLLLYSKGNDGGHLSLYLGVAAPSTLPIHWRIPTKFSLALVNQIDPKKTIKKAEVYVPDPSPCVANTSHAPPDQVMDSSVGLDPVEFVYARVQSVLKSLPKKPSSSLVVSDAICSLELPSSKDRAASAKEIFDKLILYPLDDLADPKHENAMSKALSILNNNLSLFSNGEAKEIAALKATFPHMMLEWRESAKVKGGSDHLWTAFEKTKSLLEDLLKTEDGIRAKLDDLSKKEMDLKAQMEAIECDRRHLREERGEVSKLTRKVCSLAEEQGRKIEGKEAEVETAKKKVEDLKSQWDATKRRLSLRKNVGSTQ</sequence>
<evidence type="ECO:0000256" key="2">
    <source>
        <dbReference type="SAM" id="Coils"/>
    </source>
</evidence>
<protein>
    <recommendedName>
        <fullName evidence="3">MATH domain-containing protein</fullName>
    </recommendedName>
</protein>
<dbReference type="InterPro" id="IPR050804">
    <property type="entry name" value="MCC"/>
</dbReference>
<reference evidence="4 5" key="1">
    <citation type="submission" date="2018-04" db="EMBL/GenBank/DDBJ databases">
        <authorList>
            <person name="Vogel A."/>
        </authorList>
    </citation>
    <scope>NUCLEOTIDE SEQUENCE [LARGE SCALE GENOMIC DNA]</scope>
</reference>
<dbReference type="OrthoDB" id="1281293at2759"/>
<keyword evidence="1 2" id="KW-0175">Coiled coil</keyword>
<proteinExistence type="predicted"/>
<dbReference type="InterPro" id="IPR002083">
    <property type="entry name" value="MATH/TRAF_dom"/>
</dbReference>
<organism evidence="4 5">
    <name type="scientific">Cuscuta campestris</name>
    <dbReference type="NCBI Taxonomy" id="132261"/>
    <lineage>
        <taxon>Eukaryota</taxon>
        <taxon>Viridiplantae</taxon>
        <taxon>Streptophyta</taxon>
        <taxon>Embryophyta</taxon>
        <taxon>Tracheophyta</taxon>
        <taxon>Spermatophyta</taxon>
        <taxon>Magnoliopsida</taxon>
        <taxon>eudicotyledons</taxon>
        <taxon>Gunneridae</taxon>
        <taxon>Pentapetalae</taxon>
        <taxon>asterids</taxon>
        <taxon>lamiids</taxon>
        <taxon>Solanales</taxon>
        <taxon>Convolvulaceae</taxon>
        <taxon>Cuscuteae</taxon>
        <taxon>Cuscuta</taxon>
        <taxon>Cuscuta subgen. Grammica</taxon>
        <taxon>Cuscuta sect. Cleistogrammica</taxon>
    </lineage>
</organism>
<dbReference type="Proteomes" id="UP000595140">
    <property type="component" value="Unassembled WGS sequence"/>
</dbReference>
<keyword evidence="5" id="KW-1185">Reference proteome</keyword>
<feature type="domain" description="MATH" evidence="3">
    <location>
        <begin position="152"/>
        <end position="211"/>
    </location>
</feature>
<dbReference type="SUPFAM" id="SSF49599">
    <property type="entry name" value="TRAF domain-like"/>
    <property type="match status" value="1"/>
</dbReference>
<dbReference type="PANTHER" id="PTHR46236:SF35">
    <property type="entry name" value="MATH DOMAIN-CONTAINING PROTEIN"/>
    <property type="match status" value="1"/>
</dbReference>
<dbReference type="Gene3D" id="2.60.210.10">
    <property type="entry name" value="Apoptosis, Tumor Necrosis Factor Receptor Associated Protein 2, Chain A"/>
    <property type="match status" value="1"/>
</dbReference>
<dbReference type="AlphaFoldDB" id="A0A484NPP4"/>
<evidence type="ECO:0000313" key="5">
    <source>
        <dbReference type="Proteomes" id="UP000595140"/>
    </source>
</evidence>
<dbReference type="InterPro" id="IPR008974">
    <property type="entry name" value="TRAF-like"/>
</dbReference>
<evidence type="ECO:0000259" key="3">
    <source>
        <dbReference type="Pfam" id="PF22486"/>
    </source>
</evidence>
<accession>A0A484NPP4</accession>
<dbReference type="Pfam" id="PF22486">
    <property type="entry name" value="MATH_2"/>
    <property type="match status" value="1"/>
</dbReference>